<dbReference type="AlphaFoldDB" id="D7KHE4"/>
<accession>D7KHE4</accession>
<name>D7KHE4_ARALL</name>
<keyword evidence="2" id="KW-1185">Reference proteome</keyword>
<dbReference type="EMBL" id="GL348713">
    <property type="protein sequence ID" value="EFH66598.1"/>
    <property type="molecule type" value="Genomic_DNA"/>
</dbReference>
<evidence type="ECO:0000313" key="1">
    <source>
        <dbReference type="EMBL" id="EFH66598.1"/>
    </source>
</evidence>
<sequence length="149" mass="16516">MGLFAPTSPCLMGFHLCREEFGVSPNSSLNSHAVRKGRWRSCLCTHVQLHGRRSSAEESDATVSVKWSLGTPGCPDMSIRRKDRRLGAALIRTHSKNHCKQHFPHTIDKNLPQVAAMAEARLKKGKSQDKPSIAFATSGILRFLGPFHK</sequence>
<dbReference type="Proteomes" id="UP000008694">
    <property type="component" value="Unassembled WGS sequence"/>
</dbReference>
<dbReference type="Gramene" id="Al_scaffold_0001_2023">
    <property type="protein sequence ID" value="Al_scaffold_0001_2023"/>
    <property type="gene ID" value="Al_scaffold_0001_2023"/>
</dbReference>
<evidence type="ECO:0000313" key="2">
    <source>
        <dbReference type="Proteomes" id="UP000008694"/>
    </source>
</evidence>
<organism evidence="2">
    <name type="scientific">Arabidopsis lyrata subsp. lyrata</name>
    <name type="common">Lyre-leaved rock-cress</name>
    <dbReference type="NCBI Taxonomy" id="81972"/>
    <lineage>
        <taxon>Eukaryota</taxon>
        <taxon>Viridiplantae</taxon>
        <taxon>Streptophyta</taxon>
        <taxon>Embryophyta</taxon>
        <taxon>Tracheophyta</taxon>
        <taxon>Spermatophyta</taxon>
        <taxon>Magnoliopsida</taxon>
        <taxon>eudicotyledons</taxon>
        <taxon>Gunneridae</taxon>
        <taxon>Pentapetalae</taxon>
        <taxon>rosids</taxon>
        <taxon>malvids</taxon>
        <taxon>Brassicales</taxon>
        <taxon>Brassicaceae</taxon>
        <taxon>Camelineae</taxon>
        <taxon>Arabidopsis</taxon>
    </lineage>
</organism>
<gene>
    <name evidence="1" type="ORF">ARALYDRAFT_679700</name>
</gene>
<protein>
    <submittedName>
        <fullName evidence="1">Predicted protein</fullName>
    </submittedName>
</protein>
<proteinExistence type="predicted"/>
<reference evidence="2" key="1">
    <citation type="journal article" date="2011" name="Nat. Genet.">
        <title>The Arabidopsis lyrata genome sequence and the basis of rapid genome size change.</title>
        <authorList>
            <person name="Hu T.T."/>
            <person name="Pattyn P."/>
            <person name="Bakker E.G."/>
            <person name="Cao J."/>
            <person name="Cheng J.-F."/>
            <person name="Clark R.M."/>
            <person name="Fahlgren N."/>
            <person name="Fawcett J.A."/>
            <person name="Grimwood J."/>
            <person name="Gundlach H."/>
            <person name="Haberer G."/>
            <person name="Hollister J.D."/>
            <person name="Ossowski S."/>
            <person name="Ottilar R.P."/>
            <person name="Salamov A.A."/>
            <person name="Schneeberger K."/>
            <person name="Spannagl M."/>
            <person name="Wang X."/>
            <person name="Yang L."/>
            <person name="Nasrallah M.E."/>
            <person name="Bergelson J."/>
            <person name="Carrington J.C."/>
            <person name="Gaut B.S."/>
            <person name="Schmutz J."/>
            <person name="Mayer K.F.X."/>
            <person name="Van de Peer Y."/>
            <person name="Grigoriev I.V."/>
            <person name="Nordborg M."/>
            <person name="Weigel D."/>
            <person name="Guo Y.-L."/>
        </authorList>
    </citation>
    <scope>NUCLEOTIDE SEQUENCE [LARGE SCALE GENOMIC DNA]</scope>
    <source>
        <strain evidence="2">cv. MN47</strain>
    </source>
</reference>
<dbReference type="HOGENOM" id="CLU_1752204_0_0_1"/>